<dbReference type="AlphaFoldDB" id="A0A5C3L903"/>
<organism evidence="1 2">
    <name type="scientific">Coprinopsis marcescibilis</name>
    <name type="common">Agaric fungus</name>
    <name type="synonym">Psathyrella marcescibilis</name>
    <dbReference type="NCBI Taxonomy" id="230819"/>
    <lineage>
        <taxon>Eukaryota</taxon>
        <taxon>Fungi</taxon>
        <taxon>Dikarya</taxon>
        <taxon>Basidiomycota</taxon>
        <taxon>Agaricomycotina</taxon>
        <taxon>Agaricomycetes</taxon>
        <taxon>Agaricomycetidae</taxon>
        <taxon>Agaricales</taxon>
        <taxon>Agaricineae</taxon>
        <taxon>Psathyrellaceae</taxon>
        <taxon>Coprinopsis</taxon>
    </lineage>
</organism>
<keyword evidence="2" id="KW-1185">Reference proteome</keyword>
<dbReference type="OrthoDB" id="3263050at2759"/>
<accession>A0A5C3L903</accession>
<dbReference type="Proteomes" id="UP000307440">
    <property type="component" value="Unassembled WGS sequence"/>
</dbReference>
<evidence type="ECO:0008006" key="3">
    <source>
        <dbReference type="Google" id="ProtNLM"/>
    </source>
</evidence>
<gene>
    <name evidence="1" type="ORF">FA15DRAFT_582977</name>
</gene>
<evidence type="ECO:0000313" key="1">
    <source>
        <dbReference type="EMBL" id="TFK29132.1"/>
    </source>
</evidence>
<dbReference type="EMBL" id="ML210151">
    <property type="protein sequence ID" value="TFK29132.1"/>
    <property type="molecule type" value="Genomic_DNA"/>
</dbReference>
<evidence type="ECO:0000313" key="2">
    <source>
        <dbReference type="Proteomes" id="UP000307440"/>
    </source>
</evidence>
<protein>
    <recommendedName>
        <fullName evidence="3">F-box domain-containing protein</fullName>
    </recommendedName>
</protein>
<reference evidence="1 2" key="1">
    <citation type="journal article" date="2019" name="Nat. Ecol. Evol.">
        <title>Megaphylogeny resolves global patterns of mushroom evolution.</title>
        <authorList>
            <person name="Varga T."/>
            <person name="Krizsan K."/>
            <person name="Foldi C."/>
            <person name="Dima B."/>
            <person name="Sanchez-Garcia M."/>
            <person name="Sanchez-Ramirez S."/>
            <person name="Szollosi G.J."/>
            <person name="Szarkandi J.G."/>
            <person name="Papp V."/>
            <person name="Albert L."/>
            <person name="Andreopoulos W."/>
            <person name="Angelini C."/>
            <person name="Antonin V."/>
            <person name="Barry K.W."/>
            <person name="Bougher N.L."/>
            <person name="Buchanan P."/>
            <person name="Buyck B."/>
            <person name="Bense V."/>
            <person name="Catcheside P."/>
            <person name="Chovatia M."/>
            <person name="Cooper J."/>
            <person name="Damon W."/>
            <person name="Desjardin D."/>
            <person name="Finy P."/>
            <person name="Geml J."/>
            <person name="Haridas S."/>
            <person name="Hughes K."/>
            <person name="Justo A."/>
            <person name="Karasinski D."/>
            <person name="Kautmanova I."/>
            <person name="Kiss B."/>
            <person name="Kocsube S."/>
            <person name="Kotiranta H."/>
            <person name="LaButti K.M."/>
            <person name="Lechner B.E."/>
            <person name="Liimatainen K."/>
            <person name="Lipzen A."/>
            <person name="Lukacs Z."/>
            <person name="Mihaltcheva S."/>
            <person name="Morgado L.N."/>
            <person name="Niskanen T."/>
            <person name="Noordeloos M.E."/>
            <person name="Ohm R.A."/>
            <person name="Ortiz-Santana B."/>
            <person name="Ovrebo C."/>
            <person name="Racz N."/>
            <person name="Riley R."/>
            <person name="Savchenko A."/>
            <person name="Shiryaev A."/>
            <person name="Soop K."/>
            <person name="Spirin V."/>
            <person name="Szebenyi C."/>
            <person name="Tomsovsky M."/>
            <person name="Tulloss R.E."/>
            <person name="Uehling J."/>
            <person name="Grigoriev I.V."/>
            <person name="Vagvolgyi C."/>
            <person name="Papp T."/>
            <person name="Martin F.M."/>
            <person name="Miettinen O."/>
            <person name="Hibbett D.S."/>
            <person name="Nagy L.G."/>
        </authorList>
    </citation>
    <scope>NUCLEOTIDE SEQUENCE [LARGE SCALE GENOMIC DNA]</scope>
    <source>
        <strain evidence="1 2">CBS 121175</strain>
    </source>
</reference>
<sequence length="533" mass="60133">MGLDRIPPEVLEHIAFFVATESILGPPVGLLSLLLANRSIYNTLSTTANPHLYSLVFRAKFDSGLIQKRYGDRALAPDVLTKELKRRIVLLKRIRASSDAVDATCSWDGEDTDNPADQLLLEAYLIMLENQGKNERQLRHYAKLPQWLKAFWFHERGASTVVHGLKHRNWPHDAPRTAFAMWLFWFFLNTVSDEYPRDYDAITTPRHLLQIIAMGAHHYELSEVNWRDYHGTDAPSFTKHVTWFSQKYSMVPPVLAIPAILSFFAFISGRSKPPLTPSDPTIPTIPLRDEWGAEWGRTFSLGNLNGRNSMQDCVQPGSFEGVWEGLFTYMEFSTYGSIIRGAPPEILQKSIINRHQQTWKLREHHLIAPDSSHVNDAENLSSSSSEVDNFGSKILPLSAGDPLRSYIPADTVIVESREGLIIEEPGRDAPMHYTRAGQNHTAGEEAKGSVIDIIITGEGHSAWGQFNLVGRVRPCDGFISLSKEYADGERGKWLYRGYLVGNAYGNIAGRWRDTFTSSLHAGYEGCFTMSRRR</sequence>
<name>A0A5C3L903_COPMA</name>
<proteinExistence type="predicted"/>